<evidence type="ECO:0000256" key="3">
    <source>
        <dbReference type="RuleBase" id="RU362132"/>
    </source>
</evidence>
<feature type="domain" description="Thiamine pyrophosphate enzyme N-terminal TPP-binding" evidence="6">
    <location>
        <begin position="11"/>
        <end position="127"/>
    </location>
</feature>
<dbReference type="FunFam" id="3.40.50.970:FF:000007">
    <property type="entry name" value="Acetolactate synthase"/>
    <property type="match status" value="1"/>
</dbReference>
<dbReference type="PANTHER" id="PTHR18968:SF120">
    <property type="entry name" value="ACETOLACTATE SYNTHASE LARGE SUBUNIT"/>
    <property type="match status" value="1"/>
</dbReference>
<proteinExistence type="inferred from homology"/>
<gene>
    <name evidence="7" type="ORF">CAL20_19800</name>
</gene>
<evidence type="ECO:0000256" key="1">
    <source>
        <dbReference type="ARBA" id="ARBA00007812"/>
    </source>
</evidence>
<name>A0A261TV71_9BORD</name>
<dbReference type="CDD" id="cd00568">
    <property type="entry name" value="TPP_enzymes"/>
    <property type="match status" value="1"/>
</dbReference>
<sequence>MNTPVQQAGRTAGRALVSSLVAHGVERVFCVPGESYLEVLDALKDVEDQIDLIVTKHEGAAANMAEADGKLTGKPGICMVTRGPGATHASIGLHIAQQDSTPMILFVGQIARSHRGREAFQEVDYQQFFGSIAKLVIEIDDPHRVPELLAKAFNVAVSGRPGPVVVSLPEDMLTELTTAPDCQPIQLQTSEVSAATREQIASALQTAQRPLVIIGGSNWPAQACEDLRTFAEAWNLPVACSFRRQDLLDNENKQYVGHMSLGMSPALKALVQDSDLIIAVGTRLGDVPTDGYTLLDLPTPKQKLIHFHPSPDEIGRVFRPDLAIQATSDAALRALVQLQAPNQAPWSQRTAQAREAFVAFTSRREPNPSLNGVDLTEVMLHLNEVLPEDAILTNGAGNFSVWLHRYYRYRTARTELASTCGAMGYGLPAAVAAGLRFKGQRPVVCVAGDGCFMMYPQEIATAVEFGAPLIVLLVNNGMYGTIRMHQEREYPGRVSGTRIHGSDYVGLATSLGAYAERVQDAADFPQAFERAQKAGGVAVLELVTDPLQITPDKRIQA</sequence>
<keyword evidence="2 3" id="KW-0786">Thiamine pyrophosphate</keyword>
<dbReference type="InterPro" id="IPR045229">
    <property type="entry name" value="TPP_enz"/>
</dbReference>
<dbReference type="SUPFAM" id="SSF52467">
    <property type="entry name" value="DHS-like NAD/FAD-binding domain"/>
    <property type="match status" value="1"/>
</dbReference>
<dbReference type="GO" id="GO:0009097">
    <property type="term" value="P:isoleucine biosynthetic process"/>
    <property type="evidence" value="ECO:0007669"/>
    <property type="project" value="TreeGrafter"/>
</dbReference>
<dbReference type="InterPro" id="IPR012000">
    <property type="entry name" value="Thiamin_PyroP_enz_cen_dom"/>
</dbReference>
<dbReference type="GO" id="GO:0009099">
    <property type="term" value="P:L-valine biosynthetic process"/>
    <property type="evidence" value="ECO:0007669"/>
    <property type="project" value="TreeGrafter"/>
</dbReference>
<protein>
    <submittedName>
        <fullName evidence="7">Thiamine pyrophosphate-binding protein</fullName>
    </submittedName>
</protein>
<dbReference type="InterPro" id="IPR012001">
    <property type="entry name" value="Thiamin_PyroP_enz_TPP-bd_dom"/>
</dbReference>
<dbReference type="Proteomes" id="UP000216885">
    <property type="component" value="Unassembled WGS sequence"/>
</dbReference>
<comment type="similarity">
    <text evidence="1 3">Belongs to the TPP enzyme family.</text>
</comment>
<evidence type="ECO:0000256" key="2">
    <source>
        <dbReference type="ARBA" id="ARBA00023052"/>
    </source>
</evidence>
<evidence type="ECO:0000259" key="6">
    <source>
        <dbReference type="Pfam" id="PF02776"/>
    </source>
</evidence>
<dbReference type="Pfam" id="PF02776">
    <property type="entry name" value="TPP_enzyme_N"/>
    <property type="match status" value="1"/>
</dbReference>
<dbReference type="Pfam" id="PF00205">
    <property type="entry name" value="TPP_enzyme_M"/>
    <property type="match status" value="1"/>
</dbReference>
<dbReference type="AlphaFoldDB" id="A0A261TV71"/>
<accession>A0A261TV71</accession>
<organism evidence="7 8">
    <name type="scientific">Bordetella genomosp. 4</name>
    <dbReference type="NCBI Taxonomy" id="463044"/>
    <lineage>
        <taxon>Bacteria</taxon>
        <taxon>Pseudomonadati</taxon>
        <taxon>Pseudomonadota</taxon>
        <taxon>Betaproteobacteria</taxon>
        <taxon>Burkholderiales</taxon>
        <taxon>Alcaligenaceae</taxon>
        <taxon>Bordetella</taxon>
    </lineage>
</organism>
<dbReference type="CDD" id="cd07035">
    <property type="entry name" value="TPP_PYR_POX_like"/>
    <property type="match status" value="1"/>
</dbReference>
<dbReference type="GO" id="GO:0003984">
    <property type="term" value="F:acetolactate synthase activity"/>
    <property type="evidence" value="ECO:0007669"/>
    <property type="project" value="TreeGrafter"/>
</dbReference>
<dbReference type="NCBIfam" id="NF006052">
    <property type="entry name" value="PRK08199.1"/>
    <property type="match status" value="1"/>
</dbReference>
<dbReference type="InterPro" id="IPR029035">
    <property type="entry name" value="DHS-like_NAD/FAD-binding_dom"/>
</dbReference>
<dbReference type="InterPro" id="IPR011766">
    <property type="entry name" value="TPP_enzyme_TPP-bd"/>
</dbReference>
<dbReference type="Gene3D" id="3.40.50.970">
    <property type="match status" value="2"/>
</dbReference>
<dbReference type="GO" id="GO:0005948">
    <property type="term" value="C:acetolactate synthase complex"/>
    <property type="evidence" value="ECO:0007669"/>
    <property type="project" value="TreeGrafter"/>
</dbReference>
<comment type="caution">
    <text evidence="7">The sequence shown here is derived from an EMBL/GenBank/DDBJ whole genome shotgun (WGS) entry which is preliminary data.</text>
</comment>
<evidence type="ECO:0000259" key="4">
    <source>
        <dbReference type="Pfam" id="PF00205"/>
    </source>
</evidence>
<dbReference type="GO" id="GO:0030976">
    <property type="term" value="F:thiamine pyrophosphate binding"/>
    <property type="evidence" value="ECO:0007669"/>
    <property type="project" value="InterPro"/>
</dbReference>
<dbReference type="SUPFAM" id="SSF52518">
    <property type="entry name" value="Thiamin diphosphate-binding fold (THDP-binding)"/>
    <property type="match status" value="2"/>
</dbReference>
<evidence type="ECO:0000313" key="8">
    <source>
        <dbReference type="Proteomes" id="UP000216885"/>
    </source>
</evidence>
<dbReference type="PANTHER" id="PTHR18968">
    <property type="entry name" value="THIAMINE PYROPHOSPHATE ENZYMES"/>
    <property type="match status" value="1"/>
</dbReference>
<feature type="domain" description="Thiamine pyrophosphate enzyme TPP-binding" evidence="5">
    <location>
        <begin position="395"/>
        <end position="541"/>
    </location>
</feature>
<evidence type="ECO:0000259" key="5">
    <source>
        <dbReference type="Pfam" id="PF02775"/>
    </source>
</evidence>
<dbReference type="Pfam" id="PF02775">
    <property type="entry name" value="TPP_enzyme_C"/>
    <property type="match status" value="1"/>
</dbReference>
<reference evidence="7 8" key="1">
    <citation type="submission" date="2017-05" db="EMBL/GenBank/DDBJ databases">
        <title>Complete and WGS of Bordetella genogroups.</title>
        <authorList>
            <person name="Spilker T."/>
            <person name="LiPuma J."/>
        </authorList>
    </citation>
    <scope>NUCLEOTIDE SEQUENCE [LARGE SCALE GENOMIC DNA]</scope>
    <source>
        <strain evidence="7 8">AU9919</strain>
    </source>
</reference>
<evidence type="ECO:0000313" key="7">
    <source>
        <dbReference type="EMBL" id="OZI52910.1"/>
    </source>
</evidence>
<dbReference type="RefSeq" id="WP_094838750.1">
    <property type="nucleotide sequence ID" value="NZ_NEVQ01000020.1"/>
</dbReference>
<dbReference type="InterPro" id="IPR029061">
    <property type="entry name" value="THDP-binding"/>
</dbReference>
<dbReference type="GO" id="GO:0000287">
    <property type="term" value="F:magnesium ion binding"/>
    <property type="evidence" value="ECO:0007669"/>
    <property type="project" value="InterPro"/>
</dbReference>
<dbReference type="Gene3D" id="3.40.50.1220">
    <property type="entry name" value="TPP-binding domain"/>
    <property type="match status" value="1"/>
</dbReference>
<feature type="domain" description="Thiamine pyrophosphate enzyme central" evidence="4">
    <location>
        <begin position="198"/>
        <end position="335"/>
    </location>
</feature>
<dbReference type="GO" id="GO:0050660">
    <property type="term" value="F:flavin adenine dinucleotide binding"/>
    <property type="evidence" value="ECO:0007669"/>
    <property type="project" value="TreeGrafter"/>
</dbReference>
<dbReference type="EMBL" id="NEVQ01000020">
    <property type="protein sequence ID" value="OZI52910.1"/>
    <property type="molecule type" value="Genomic_DNA"/>
</dbReference>
<keyword evidence="8" id="KW-1185">Reference proteome</keyword>